<dbReference type="InterPro" id="IPR003439">
    <property type="entry name" value="ABC_transporter-like_ATP-bd"/>
</dbReference>
<gene>
    <name evidence="6" type="ORF">GCM10025866_25860</name>
</gene>
<dbReference type="PANTHER" id="PTHR43776:SF7">
    <property type="entry name" value="D,D-DIPEPTIDE TRANSPORT ATP-BINDING PROTEIN DDPF-RELATED"/>
    <property type="match status" value="1"/>
</dbReference>
<keyword evidence="7" id="KW-1185">Reference proteome</keyword>
<dbReference type="Proteomes" id="UP001321498">
    <property type="component" value="Chromosome"/>
</dbReference>
<proteinExistence type="inferred from homology"/>
<dbReference type="CDD" id="cd03257">
    <property type="entry name" value="ABC_NikE_OppD_transporters"/>
    <property type="match status" value="1"/>
</dbReference>
<dbReference type="PROSITE" id="PS50893">
    <property type="entry name" value="ABC_TRANSPORTER_2"/>
    <property type="match status" value="1"/>
</dbReference>
<dbReference type="RefSeq" id="WP_286276684.1">
    <property type="nucleotide sequence ID" value="NZ_AP027731.1"/>
</dbReference>
<reference evidence="7" key="1">
    <citation type="journal article" date="2019" name="Int. J. Syst. Evol. Microbiol.">
        <title>The Global Catalogue of Microorganisms (GCM) 10K type strain sequencing project: providing services to taxonomists for standard genome sequencing and annotation.</title>
        <authorList>
            <consortium name="The Broad Institute Genomics Platform"/>
            <consortium name="The Broad Institute Genome Sequencing Center for Infectious Disease"/>
            <person name="Wu L."/>
            <person name="Ma J."/>
        </authorList>
    </citation>
    <scope>NUCLEOTIDE SEQUENCE [LARGE SCALE GENOMIC DNA]</scope>
    <source>
        <strain evidence="7">NBRC 108725</strain>
    </source>
</reference>
<evidence type="ECO:0000256" key="3">
    <source>
        <dbReference type="ARBA" id="ARBA00022741"/>
    </source>
</evidence>
<dbReference type="PROSITE" id="PS00211">
    <property type="entry name" value="ABC_TRANSPORTER_1"/>
    <property type="match status" value="1"/>
</dbReference>
<organism evidence="6 7">
    <name type="scientific">Naasia aerilata</name>
    <dbReference type="NCBI Taxonomy" id="1162966"/>
    <lineage>
        <taxon>Bacteria</taxon>
        <taxon>Bacillati</taxon>
        <taxon>Actinomycetota</taxon>
        <taxon>Actinomycetes</taxon>
        <taxon>Micrococcales</taxon>
        <taxon>Microbacteriaceae</taxon>
        <taxon>Naasia</taxon>
    </lineage>
</organism>
<evidence type="ECO:0000256" key="1">
    <source>
        <dbReference type="ARBA" id="ARBA00005417"/>
    </source>
</evidence>
<keyword evidence="2" id="KW-0813">Transport</keyword>
<comment type="similarity">
    <text evidence="1">Belongs to the ABC transporter superfamily.</text>
</comment>
<evidence type="ECO:0000259" key="5">
    <source>
        <dbReference type="PROSITE" id="PS50893"/>
    </source>
</evidence>
<keyword evidence="3" id="KW-0547">Nucleotide-binding</keyword>
<evidence type="ECO:0000313" key="6">
    <source>
        <dbReference type="EMBL" id="BDZ46677.1"/>
    </source>
</evidence>
<keyword evidence="4" id="KW-0067">ATP-binding</keyword>
<dbReference type="InterPro" id="IPR017871">
    <property type="entry name" value="ABC_transporter-like_CS"/>
</dbReference>
<dbReference type="Pfam" id="PF00005">
    <property type="entry name" value="ABC_tran"/>
    <property type="match status" value="1"/>
</dbReference>
<evidence type="ECO:0000256" key="2">
    <source>
        <dbReference type="ARBA" id="ARBA00022448"/>
    </source>
</evidence>
<dbReference type="EMBL" id="AP027731">
    <property type="protein sequence ID" value="BDZ46677.1"/>
    <property type="molecule type" value="Genomic_DNA"/>
</dbReference>
<dbReference type="SUPFAM" id="SSF52540">
    <property type="entry name" value="P-loop containing nucleoside triphosphate hydrolases"/>
    <property type="match status" value="1"/>
</dbReference>
<evidence type="ECO:0000256" key="4">
    <source>
        <dbReference type="ARBA" id="ARBA00022840"/>
    </source>
</evidence>
<evidence type="ECO:0000313" key="7">
    <source>
        <dbReference type="Proteomes" id="UP001321498"/>
    </source>
</evidence>
<dbReference type="Gene3D" id="3.40.50.300">
    <property type="entry name" value="P-loop containing nucleotide triphosphate hydrolases"/>
    <property type="match status" value="1"/>
</dbReference>
<protein>
    <recommendedName>
        <fullName evidence="5">ABC transporter domain-containing protein</fullName>
    </recommendedName>
</protein>
<feature type="domain" description="ABC transporter" evidence="5">
    <location>
        <begin position="9"/>
        <end position="265"/>
    </location>
</feature>
<dbReference type="PANTHER" id="PTHR43776">
    <property type="entry name" value="TRANSPORT ATP-BINDING PROTEIN"/>
    <property type="match status" value="1"/>
</dbReference>
<accession>A0ABM8GED6</accession>
<dbReference type="InterPro" id="IPR027417">
    <property type="entry name" value="P-loop_NTPase"/>
</dbReference>
<dbReference type="InterPro" id="IPR003593">
    <property type="entry name" value="AAA+_ATPase"/>
</dbReference>
<dbReference type="SMART" id="SM00382">
    <property type="entry name" value="AAA"/>
    <property type="match status" value="1"/>
</dbReference>
<dbReference type="InterPro" id="IPR050319">
    <property type="entry name" value="ABC_transp_ATP-bind"/>
</dbReference>
<sequence length="285" mass="30887">MPFAGDVVVAASDVTIEYPAGHGRQAHRALDGVTLSIRRGELMGLVGETGSGKSTFAACVAGLVGRRLPGDDVPQIVGGSLRVLGQELRALRPRARSRLTYEVGYLPQNAGRLLRPGFTVAENIGDPVLAREPKYDRRELGGRVAELLDAVQLPLRMMSMFPHEISSGQRQRVAIARSLILRPVLWVADEPTAGVDVTARGPVLDTILELQSEHDFSALIISHEAAVTARLTDRVAVLQGGHLVGLGRLDEVLENPNHPYVRGLAEEYRIVTEPIQLPDLEGDDR</sequence>
<name>A0ABM8GED6_9MICO</name>